<feature type="domain" description="RecC C-terminal" evidence="12">
    <location>
        <begin position="783"/>
        <end position="1008"/>
    </location>
</feature>
<sequence>MTLQIHRAARTDVLADRLGDLLSTPLDDPFAEEVVVVPARGVERWLTQRLSHRLGTGARGGDGVCAGVRFLNPRSLVSLLLGRERDDPWDPERLVWPLLATIDDCLGAPGFETLTAHLDGDMRRNRRYSVAFRLAGLFASYAVQRPSLIAGWREGHDDLPDDLRWQAELWRRLIARVDAPAPDLRHTATVATLEQGGADLPLPGRLSLFGHTRIPVTEVELLAALGAHRDVHLFLPQPSPQLWDDLAGLGGVVAREDDTSAERVGHPLLASLGRDARELRRTLDGIPAELVPTPGVDRETMLGWLQHDLRANHAPAYDERARRRLAEGDRTLQVHACHGPARQIDVLREVLVGMLEDDPTLEPRDILVMCPDIETFAPLISAGFGLATTADGHPAHQLRVKLADRALTSTNPLLSVAGDLLELSGGRVTAADVLDLAATEPCRRRFGFTDDDLDRVSRWVAQAGVRWGIDERSRTQFQMDRFPHNTWRMGLDRILLGVAMSGDDHRHLGRGLPLDDVGSNEIDLAGRVAELVDRLDTCLTGLAEATTVAEWTDRLRAGVRGLTDVVADDAWQLPQFERELARAAASAHEGEIELRLSDMRALLQSRLAGRPTRANFRTGSLTVATLVPMRSVPHRVVCLVGLDDGVFPRAGAVDGDDVLARHPMTGERDGRSEDRQLLLDAVLAATEHLVITYTGANEQSGARRPPAVPLGEILDAADRCTAEPVRDRVLTEHPLQPYDARNFEPRRPFSFDRASLAGARSASGERREPPPFLAGPLPARDREDVSLADLKAFLGHPVRAFVRDRLDVATPFTRDDLADAIPVSLDSLEKWQIGDRLLRELLAGQDPVAVMTAEQLSGTLPPGGLGTGAFNEVVEECQKLWVRTADIREGERRSVDVDVDLGDGRRLTGTVPSVYGTRVVALGYSRLNARQRLHAWVDLLALSASHPDQHWTSHAVGRERAGPKRALAGPLDHRAVDWLRDLVELRDRGLCAPLPVPVKTGAAWAEAHLREQMGQDTPPYAAANREWETDPFNQFDIQGEDADGYHQRVYGVRASLDLLVDAGLGDIAWRIWEPLLTGAERVGPL</sequence>
<dbReference type="RefSeq" id="WP_345172887.1">
    <property type="nucleotide sequence ID" value="NZ_BAABFQ010000004.1"/>
</dbReference>
<organism evidence="13 14">
    <name type="scientific">Nocardioides caricicola</name>
    <dbReference type="NCBI Taxonomy" id="634770"/>
    <lineage>
        <taxon>Bacteria</taxon>
        <taxon>Bacillati</taxon>
        <taxon>Actinomycetota</taxon>
        <taxon>Actinomycetes</taxon>
        <taxon>Propionibacteriales</taxon>
        <taxon>Nocardioidaceae</taxon>
        <taxon>Nocardioides</taxon>
    </lineage>
</organism>
<dbReference type="Pfam" id="PF17946">
    <property type="entry name" value="RecC_C"/>
    <property type="match status" value="1"/>
</dbReference>
<reference evidence="14" key="1">
    <citation type="journal article" date="2019" name="Int. J. Syst. Evol. Microbiol.">
        <title>The Global Catalogue of Microorganisms (GCM) 10K type strain sequencing project: providing services to taxonomists for standard genome sequencing and annotation.</title>
        <authorList>
            <consortium name="The Broad Institute Genomics Platform"/>
            <consortium name="The Broad Institute Genome Sequencing Center for Infectious Disease"/>
            <person name="Wu L."/>
            <person name="Ma J."/>
        </authorList>
    </citation>
    <scope>NUCLEOTIDE SEQUENCE [LARGE SCALE GENOMIC DNA]</scope>
    <source>
        <strain evidence="14">KACC 13778</strain>
    </source>
</reference>
<dbReference type="PIRSF" id="PIRSF000980">
    <property type="entry name" value="RecC"/>
    <property type="match status" value="1"/>
</dbReference>
<accession>A0ABW0N0E4</accession>
<keyword evidence="4 10" id="KW-0378">Hydrolase</keyword>
<proteinExistence type="inferred from homology"/>
<comment type="subunit">
    <text evidence="10">Heterotrimer of RecB, RecC and RecD. All subunits contribute to DNA-binding.</text>
</comment>
<comment type="miscellaneous">
    <text evidence="10">In the RecBCD complex, RecB has a slow 3'-5' helicase, an exonuclease activity and loads RecA onto ssDNA, RecD has a fast 5'-3' helicase activity, while RecC stimulates the ATPase and processivity of the RecB helicase and contributes to recognition of the Chi site.</text>
</comment>
<dbReference type="InterPro" id="IPR006697">
    <property type="entry name" value="RecC"/>
</dbReference>
<keyword evidence="8 10" id="KW-0238">DNA-binding</keyword>
<keyword evidence="14" id="KW-1185">Reference proteome</keyword>
<evidence type="ECO:0000256" key="10">
    <source>
        <dbReference type="HAMAP-Rule" id="MF_01486"/>
    </source>
</evidence>
<keyword evidence="9 10" id="KW-0234">DNA repair</keyword>
<dbReference type="Gene3D" id="1.10.10.160">
    <property type="match status" value="1"/>
</dbReference>
<dbReference type="SUPFAM" id="SSF52980">
    <property type="entry name" value="Restriction endonuclease-like"/>
    <property type="match status" value="1"/>
</dbReference>
<keyword evidence="3 10" id="KW-0227">DNA damage</keyword>
<dbReference type="InterPro" id="IPR027417">
    <property type="entry name" value="P-loop_NTPase"/>
</dbReference>
<dbReference type="InterPro" id="IPR011335">
    <property type="entry name" value="Restrct_endonuc-II-like"/>
</dbReference>
<dbReference type="NCBIfam" id="TIGR01450">
    <property type="entry name" value="recC"/>
    <property type="match status" value="1"/>
</dbReference>
<keyword evidence="5 10" id="KW-0347">Helicase</keyword>
<evidence type="ECO:0000256" key="1">
    <source>
        <dbReference type="ARBA" id="ARBA00022722"/>
    </source>
</evidence>
<keyword evidence="2 10" id="KW-0547">Nucleotide-binding</keyword>
<dbReference type="Pfam" id="PF04257">
    <property type="entry name" value="Exonuc_V_gamma"/>
    <property type="match status" value="1"/>
</dbReference>
<evidence type="ECO:0000313" key="13">
    <source>
        <dbReference type="EMBL" id="MFC5493566.1"/>
    </source>
</evidence>
<dbReference type="EMBL" id="JBHSMD010000003">
    <property type="protein sequence ID" value="MFC5493566.1"/>
    <property type="molecule type" value="Genomic_DNA"/>
</dbReference>
<evidence type="ECO:0000256" key="7">
    <source>
        <dbReference type="ARBA" id="ARBA00022840"/>
    </source>
</evidence>
<evidence type="ECO:0000256" key="3">
    <source>
        <dbReference type="ARBA" id="ARBA00022763"/>
    </source>
</evidence>
<comment type="caution">
    <text evidence="13">The sequence shown here is derived from an EMBL/GenBank/DDBJ whole genome shotgun (WGS) entry which is preliminary data.</text>
</comment>
<feature type="region of interest" description="Disordered" evidence="11">
    <location>
        <begin position="755"/>
        <end position="778"/>
    </location>
</feature>
<evidence type="ECO:0000256" key="5">
    <source>
        <dbReference type="ARBA" id="ARBA00022806"/>
    </source>
</evidence>
<evidence type="ECO:0000313" key="14">
    <source>
        <dbReference type="Proteomes" id="UP001595956"/>
    </source>
</evidence>
<dbReference type="Proteomes" id="UP001595956">
    <property type="component" value="Unassembled WGS sequence"/>
</dbReference>
<evidence type="ECO:0000256" key="8">
    <source>
        <dbReference type="ARBA" id="ARBA00023125"/>
    </source>
</evidence>
<evidence type="ECO:0000256" key="4">
    <source>
        <dbReference type="ARBA" id="ARBA00022801"/>
    </source>
</evidence>
<evidence type="ECO:0000256" key="9">
    <source>
        <dbReference type="ARBA" id="ARBA00023204"/>
    </source>
</evidence>
<dbReference type="Gene3D" id="3.40.50.10930">
    <property type="match status" value="1"/>
</dbReference>
<dbReference type="HAMAP" id="MF_01486">
    <property type="entry name" value="RecC"/>
    <property type="match status" value="1"/>
</dbReference>
<dbReference type="SUPFAM" id="SSF52540">
    <property type="entry name" value="P-loop containing nucleoside triphosphate hydrolases"/>
    <property type="match status" value="2"/>
</dbReference>
<dbReference type="PANTHER" id="PTHR30591:SF1">
    <property type="entry name" value="RECBCD ENZYME SUBUNIT RECC"/>
    <property type="match status" value="1"/>
</dbReference>
<evidence type="ECO:0000256" key="6">
    <source>
        <dbReference type="ARBA" id="ARBA00022839"/>
    </source>
</evidence>
<dbReference type="GO" id="GO:0008854">
    <property type="term" value="F:exodeoxyribonuclease V activity"/>
    <property type="evidence" value="ECO:0007669"/>
    <property type="project" value="UniProtKB-EC"/>
</dbReference>
<keyword evidence="1 10" id="KW-0540">Nuclease</keyword>
<dbReference type="Gene3D" id="1.10.10.990">
    <property type="match status" value="1"/>
</dbReference>
<dbReference type="PANTHER" id="PTHR30591">
    <property type="entry name" value="RECBCD ENZYME SUBUNIT RECC"/>
    <property type="match status" value="1"/>
</dbReference>
<evidence type="ECO:0000259" key="12">
    <source>
        <dbReference type="Pfam" id="PF17946"/>
    </source>
</evidence>
<comment type="similarity">
    <text evidence="10">Belongs to the RecC family.</text>
</comment>
<protein>
    <recommendedName>
        <fullName evidence="10">RecBCD enzyme subunit RecC</fullName>
    </recommendedName>
    <alternativeName>
        <fullName evidence="10">Exonuclease V subunit RecC</fullName>
        <shortName evidence="10">ExoV subunit RecC</shortName>
    </alternativeName>
    <alternativeName>
        <fullName evidence="10">Helicase/nuclease RecBCD subunit RecC</fullName>
    </alternativeName>
</protein>
<dbReference type="InterPro" id="IPR041500">
    <property type="entry name" value="RecC_C"/>
</dbReference>
<dbReference type="InterPro" id="IPR013986">
    <property type="entry name" value="DExx_box_DNA_helicase_dom_sf"/>
</dbReference>
<dbReference type="Gene3D" id="3.40.50.300">
    <property type="entry name" value="P-loop containing nucleotide triphosphate hydrolases"/>
    <property type="match status" value="2"/>
</dbReference>
<evidence type="ECO:0000256" key="2">
    <source>
        <dbReference type="ARBA" id="ARBA00022741"/>
    </source>
</evidence>
<name>A0ABW0N0E4_9ACTN</name>
<gene>
    <name evidence="10 13" type="primary">recC</name>
    <name evidence="13" type="ORF">ACFPKY_10655</name>
</gene>
<keyword evidence="7 10" id="KW-0067">ATP-binding</keyword>
<comment type="function">
    <text evidence="10">A helicase/nuclease that prepares dsDNA breaks (DSB) for recombinational DNA repair. Binds to DSBs and unwinds DNA via a highly rapid and processive ATP-dependent bidirectional helicase activity. Unwinds dsDNA until it encounters a Chi (crossover hotspot instigator) sequence from the 3' direction. Cuts ssDNA a few nucleotides 3' to the Chi site. The properties and activities of the enzyme are changed at Chi. The Chi-altered holoenzyme produces a long 3'-ssDNA overhang and facilitates RecA-binding to the ssDNA for homologous DNA recombination and repair. Holoenzyme degrades any linearized DNA that is unable to undergo homologous recombination. In the holoenzyme this subunit recognizes the wild-type Chi sequence, and when added to isolated RecB increases its ATP-dependent helicase processivity.</text>
</comment>
<evidence type="ECO:0000256" key="11">
    <source>
        <dbReference type="SAM" id="MobiDB-lite"/>
    </source>
</evidence>
<keyword evidence="6 10" id="KW-0269">Exonuclease</keyword>